<protein>
    <recommendedName>
        <fullName evidence="2">Reverse transcriptase domain-containing protein</fullName>
    </recommendedName>
</protein>
<organism evidence="1">
    <name type="scientific">Homalodisca liturata</name>
    <dbReference type="NCBI Taxonomy" id="320908"/>
    <lineage>
        <taxon>Eukaryota</taxon>
        <taxon>Metazoa</taxon>
        <taxon>Ecdysozoa</taxon>
        <taxon>Arthropoda</taxon>
        <taxon>Hexapoda</taxon>
        <taxon>Insecta</taxon>
        <taxon>Pterygota</taxon>
        <taxon>Neoptera</taxon>
        <taxon>Paraneoptera</taxon>
        <taxon>Hemiptera</taxon>
        <taxon>Auchenorrhyncha</taxon>
        <taxon>Membracoidea</taxon>
        <taxon>Cicadellidae</taxon>
        <taxon>Cicadellinae</taxon>
        <taxon>Proconiini</taxon>
        <taxon>Homalodisca</taxon>
    </lineage>
</organism>
<proteinExistence type="predicted"/>
<evidence type="ECO:0000313" key="1">
    <source>
        <dbReference type="EMBL" id="JAS99767.1"/>
    </source>
</evidence>
<gene>
    <name evidence="1" type="ORF">g.3386</name>
</gene>
<name>A0A1B6JKS8_9HEMI</name>
<feature type="non-terminal residue" evidence="1">
    <location>
        <position position="1"/>
    </location>
</feature>
<accession>A0A1B6JKS8</accession>
<reference evidence="1" key="1">
    <citation type="submission" date="2015-11" db="EMBL/GenBank/DDBJ databases">
        <title>De novo transcriptome assembly of four potential Pierce s Disease insect vectors from Arizona vineyards.</title>
        <authorList>
            <person name="Tassone E.E."/>
        </authorList>
    </citation>
    <scope>NUCLEOTIDE SEQUENCE</scope>
</reference>
<dbReference type="PANTHER" id="PTHR33332">
    <property type="entry name" value="REVERSE TRANSCRIPTASE DOMAIN-CONTAINING PROTEIN"/>
    <property type="match status" value="1"/>
</dbReference>
<dbReference type="EMBL" id="GECU01007939">
    <property type="protein sequence ID" value="JAS99767.1"/>
    <property type="molecule type" value="Transcribed_RNA"/>
</dbReference>
<dbReference type="AlphaFoldDB" id="A0A1B6JKS8"/>
<evidence type="ECO:0008006" key="2">
    <source>
        <dbReference type="Google" id="ProtNLM"/>
    </source>
</evidence>
<sequence length="212" mass="24349">LNLAYQYCHENDLVVNTEKTKQLAFGRRREDVPALPDVSMESQTKFLGMTIDNNLSWNNHVDTLSKKLNTCLYILKRVKSASDDATTRIAYYALIESHLRYGLVVWGGTTAGNLNRILLLQKRAIRIMAGLGPRESCRKVFKTTNVLTIIGLYIKEVILYVTIEQLQRGLDIHTHTTLVMHQTFTSLYITLHHMRGNHPIWEGNFLTSYQKI</sequence>